<organism evidence="2 3">
    <name type="scientific">Aspergillus puulaauensis</name>
    <dbReference type="NCBI Taxonomy" id="1220207"/>
    <lineage>
        <taxon>Eukaryota</taxon>
        <taxon>Fungi</taxon>
        <taxon>Dikarya</taxon>
        <taxon>Ascomycota</taxon>
        <taxon>Pezizomycotina</taxon>
        <taxon>Eurotiomycetes</taxon>
        <taxon>Eurotiomycetidae</taxon>
        <taxon>Eurotiales</taxon>
        <taxon>Aspergillaceae</taxon>
        <taxon>Aspergillus</taxon>
    </lineage>
</organism>
<evidence type="ECO:0000259" key="1">
    <source>
        <dbReference type="PROSITE" id="PS51752"/>
    </source>
</evidence>
<dbReference type="RefSeq" id="XP_041561873.1">
    <property type="nucleotide sequence ID" value="XM_041696221.1"/>
</dbReference>
<dbReference type="Gene3D" id="2.100.10.30">
    <property type="entry name" value="Jacalin-like lectin domain"/>
    <property type="match status" value="1"/>
</dbReference>
<dbReference type="OrthoDB" id="4284408at2759"/>
<dbReference type="AlphaFoldDB" id="A0A7R7XY86"/>
<name>A0A7R7XY86_9EURO</name>
<dbReference type="EMBL" id="AP024449">
    <property type="protein sequence ID" value="BCS29687.1"/>
    <property type="molecule type" value="Genomic_DNA"/>
</dbReference>
<dbReference type="SUPFAM" id="SSF51101">
    <property type="entry name" value="Mannose-binding lectins"/>
    <property type="match status" value="1"/>
</dbReference>
<proteinExistence type="predicted"/>
<reference evidence="2" key="2">
    <citation type="submission" date="2021-02" db="EMBL/GenBank/DDBJ databases">
        <title>Aspergillus puulaauensis MK2 genome sequence.</title>
        <authorList>
            <person name="Futagami T."/>
            <person name="Mori K."/>
            <person name="Kadooka C."/>
            <person name="Tanaka T."/>
        </authorList>
    </citation>
    <scope>NUCLEOTIDE SEQUENCE</scope>
    <source>
        <strain evidence="2">MK2</strain>
    </source>
</reference>
<evidence type="ECO:0000313" key="3">
    <source>
        <dbReference type="Proteomes" id="UP000654913"/>
    </source>
</evidence>
<dbReference type="Pfam" id="PF01419">
    <property type="entry name" value="Jacalin"/>
    <property type="match status" value="1"/>
</dbReference>
<keyword evidence="3" id="KW-1185">Reference proteome</keyword>
<sequence>MAPKGRVMNGPYGGMGGSYYNAEHGSHKVKKINAWGRSYAGYDVLNGFQFTFDDGQLGPLVGHINANVPGEFEFHDGEKIASMNVYAGDGEGFVNGFKFDTNQGRHFEIGGKEGKNNPLANLGTGDWIAAEGRDPIHGADDVVDNIEIYFNA</sequence>
<dbReference type="Proteomes" id="UP000654913">
    <property type="component" value="Chromosome 7"/>
</dbReference>
<dbReference type="KEGG" id="apuu:APUU_71257S"/>
<dbReference type="GeneID" id="64979684"/>
<feature type="domain" description="Jacalin-type lectin" evidence="1">
    <location>
        <begin position="6"/>
        <end position="152"/>
    </location>
</feature>
<dbReference type="PROSITE" id="PS51752">
    <property type="entry name" value="JACALIN_LECTIN"/>
    <property type="match status" value="1"/>
</dbReference>
<reference evidence="2" key="1">
    <citation type="submission" date="2021-01" db="EMBL/GenBank/DDBJ databases">
        <authorList>
            <consortium name="Aspergillus puulaauensis MK2 genome sequencing consortium"/>
            <person name="Kazuki M."/>
            <person name="Futagami T."/>
        </authorList>
    </citation>
    <scope>NUCLEOTIDE SEQUENCE</scope>
    <source>
        <strain evidence="2">MK2</strain>
    </source>
</reference>
<dbReference type="InterPro" id="IPR001229">
    <property type="entry name" value="Jacalin-like_lectin_dom"/>
</dbReference>
<protein>
    <recommendedName>
        <fullName evidence="1">Jacalin-type lectin domain-containing protein</fullName>
    </recommendedName>
</protein>
<evidence type="ECO:0000313" key="2">
    <source>
        <dbReference type="EMBL" id="BCS29687.1"/>
    </source>
</evidence>
<dbReference type="InterPro" id="IPR036404">
    <property type="entry name" value="Jacalin-like_lectin_dom_sf"/>
</dbReference>
<accession>A0A7R7XY86</accession>
<gene>
    <name evidence="2" type="ORF">APUU_71257S</name>
</gene>